<keyword evidence="1" id="KW-0489">Methyltransferase</keyword>
<evidence type="ECO:0000313" key="2">
    <source>
        <dbReference type="Proteomes" id="UP001217754"/>
    </source>
</evidence>
<dbReference type="GeneID" id="85226426"/>
<dbReference type="RefSeq" id="XP_060122691.1">
    <property type="nucleotide sequence ID" value="XM_060266708.1"/>
</dbReference>
<dbReference type="Proteomes" id="UP001217754">
    <property type="component" value="Chromosome 4"/>
</dbReference>
<reference evidence="1" key="1">
    <citation type="submission" date="2023-03" db="EMBL/GenBank/DDBJ databases">
        <title>Mating type loci evolution in Malassezia.</title>
        <authorList>
            <person name="Coelho M.A."/>
        </authorList>
    </citation>
    <scope>NUCLEOTIDE SEQUENCE</scope>
    <source>
        <strain evidence="1">CBS 9431</strain>
    </source>
</reference>
<organism evidence="1 2">
    <name type="scientific">Malassezia japonica</name>
    <dbReference type="NCBI Taxonomy" id="223818"/>
    <lineage>
        <taxon>Eukaryota</taxon>
        <taxon>Fungi</taxon>
        <taxon>Dikarya</taxon>
        <taxon>Basidiomycota</taxon>
        <taxon>Ustilaginomycotina</taxon>
        <taxon>Malasseziomycetes</taxon>
        <taxon>Malasseziales</taxon>
        <taxon>Malasseziaceae</taxon>
        <taxon>Malassezia</taxon>
    </lineage>
</organism>
<dbReference type="AlphaFoldDB" id="A0AAF0JBD0"/>
<dbReference type="EC" id="2.1.1.229" evidence="1"/>
<dbReference type="GO" id="GO:0032259">
    <property type="term" value="P:methylation"/>
    <property type="evidence" value="ECO:0007669"/>
    <property type="project" value="UniProtKB-KW"/>
</dbReference>
<proteinExistence type="predicted"/>
<keyword evidence="2" id="KW-1185">Reference proteome</keyword>
<accession>A0AAF0JBD0</accession>
<gene>
    <name evidence="1" type="primary">TRM9_1</name>
    <name evidence="1" type="ORF">MJAP1_002775</name>
</gene>
<dbReference type="GO" id="GO:0106335">
    <property type="term" value="F:tRNA (5-carboxymethyluridine(34)-5-O)-methyltransferase activity"/>
    <property type="evidence" value="ECO:0007669"/>
    <property type="project" value="UniProtKB-EC"/>
</dbReference>
<sequence>MPPGEGAGAPASAYELVAQLRAQLGALRSSIGSTDSEAHTLSQPTARHLGLYPVEKAQERAQAPLSPESWSDAMDVLGASVRAMRESVQAMPASENGPASVHELGAQAIELVGASMGIQQSTALAARPGAVHTLPESLYKGALRGDACADRAAALGLLDGLCAAISPAATELQLECFQERVDEGTERTHTFTSGGRIIVLDIELGLQSGALVPHVELKLSYAHADGHAHSEGASDSRLPRMMQNVLQQLTNVLFGVPVDRAVFRACPAEAAQPTQYTDALRLWQGFVAHLATLAYIDELCASLHTEPKRPVDLFAQLDELGTAAEQLCLAQAARLGVSGLHSDALAMLADTHPDTAATLVRCAQGIAWHHVVSPYLTLHYASPVLASRGAYTATVRIAPSAVPSGAANARAPAHTPPELVAAIEKGVQSSGPVLAVAPLWTPSGSEKPVQRPVTYVALLNPPVLVPQRVAQGVCHACGLSGRPWASAPADRAGETYLARFLGAARGAFRASATDEFAQETRAISSLPFACLAQLYDALALLRDYARFGELLSNAASSSCAIPVTVDLEAAPAPGRSVLRMTFAVPTHGAMANLALRTTADQASGYEVEAHVVPLNGGEARTLLCTDPQSVQWADTLARTAQLAALVDTAHAWACAA</sequence>
<keyword evidence="1" id="KW-0808">Transferase</keyword>
<name>A0AAF0JBD0_9BASI</name>
<protein>
    <submittedName>
        <fullName evidence="1">tRNA (Carboxymethyluridine(34)-5-O)-methyltransferase</fullName>
        <ecNumber evidence="1">2.1.1.229</ecNumber>
    </submittedName>
</protein>
<dbReference type="EMBL" id="CP119961">
    <property type="protein sequence ID" value="WFD39794.1"/>
    <property type="molecule type" value="Genomic_DNA"/>
</dbReference>
<evidence type="ECO:0000313" key="1">
    <source>
        <dbReference type="EMBL" id="WFD39794.1"/>
    </source>
</evidence>